<dbReference type="InterPro" id="IPR004147">
    <property type="entry name" value="ABC1_dom"/>
</dbReference>
<keyword evidence="2" id="KW-0472">Membrane</keyword>
<feature type="domain" description="ABC1 atypical kinase-like" evidence="3">
    <location>
        <begin position="107"/>
        <end position="353"/>
    </location>
</feature>
<feature type="transmembrane region" description="Helical" evidence="2">
    <location>
        <begin position="516"/>
        <end position="538"/>
    </location>
</feature>
<accession>A0A2S4LSR7</accession>
<keyword evidence="4" id="KW-0830">Ubiquinone</keyword>
<dbReference type="AlphaFoldDB" id="A0A2S4LSR7"/>
<comment type="similarity">
    <text evidence="1">Belongs to the protein kinase superfamily. ADCK protein kinase family.</text>
</comment>
<protein>
    <submittedName>
        <fullName evidence="4">Ubiquinone biosynthesis protein</fullName>
    </submittedName>
</protein>
<name>A0A2S4LSR7_9BURK</name>
<proteinExistence type="inferred from homology"/>
<comment type="caution">
    <text evidence="4">The sequence shown here is derived from an EMBL/GenBank/DDBJ whole genome shotgun (WGS) entry which is preliminary data.</text>
</comment>
<gene>
    <name evidence="4" type="ORF">B0G62_13423</name>
</gene>
<reference evidence="4 5" key="1">
    <citation type="submission" date="2018-01" db="EMBL/GenBank/DDBJ databases">
        <title>Genomic Encyclopedia of Type Strains, Phase III (KMG-III): the genomes of soil and plant-associated and newly described type strains.</title>
        <authorList>
            <person name="Whitman W."/>
        </authorList>
    </citation>
    <scope>NUCLEOTIDE SEQUENCE [LARGE SCALE GENOMIC DNA]</scope>
    <source>
        <strain evidence="4 5">JCM 18070</strain>
    </source>
</reference>
<keyword evidence="5" id="KW-1185">Reference proteome</keyword>
<evidence type="ECO:0000256" key="2">
    <source>
        <dbReference type="SAM" id="Phobius"/>
    </source>
</evidence>
<dbReference type="EMBL" id="PQGA01000034">
    <property type="protein sequence ID" value="POR45389.1"/>
    <property type="molecule type" value="Genomic_DNA"/>
</dbReference>
<dbReference type="Proteomes" id="UP000237381">
    <property type="component" value="Unassembled WGS sequence"/>
</dbReference>
<dbReference type="PANTHER" id="PTHR10566">
    <property type="entry name" value="CHAPERONE-ACTIVITY OF BC1 COMPLEX CABC1 -RELATED"/>
    <property type="match status" value="1"/>
</dbReference>
<evidence type="ECO:0000259" key="3">
    <source>
        <dbReference type="Pfam" id="PF03109"/>
    </source>
</evidence>
<evidence type="ECO:0000313" key="4">
    <source>
        <dbReference type="EMBL" id="POR45389.1"/>
    </source>
</evidence>
<evidence type="ECO:0000256" key="1">
    <source>
        <dbReference type="ARBA" id="ARBA00009670"/>
    </source>
</evidence>
<organism evidence="4 5">
    <name type="scientific">Paraburkholderia eburnea</name>
    <dbReference type="NCBI Taxonomy" id="1189126"/>
    <lineage>
        <taxon>Bacteria</taxon>
        <taxon>Pseudomonadati</taxon>
        <taxon>Pseudomonadota</taxon>
        <taxon>Betaproteobacteria</taxon>
        <taxon>Burkholderiales</taxon>
        <taxon>Burkholderiaceae</taxon>
        <taxon>Paraburkholderia</taxon>
    </lineage>
</organism>
<sequence length="540" mass="59647">MANRSTATATAESMRSKLRQLRLVFCALRYGIRLIWLAAPEHHKLHWFVSLAARIRENERLATHLSSALPRLAPLASAFAQSVTTHPELAASTLHDAIDALDHYEEPLTPEQLNAALHSAFGKPPQTLFSWIDPTPCQNGWCEQTHIARLQLPANGHQMVTVRVLRAKQAQEVDDEAALLCTVARWLERFSGSARKLHLRTLAQTLRDDLQRRFDLRAQAANLSQSGHHLADDERVLVPDVIWDFCTPHTLTVEHVDTLPATDIAGLAMHHINAARVAAHLIEVVTEQAFEQGFFHAAFDARRVAVSIEPQTRGRLVFASSALMTSLSSPEREFFVHGATALFEQDYGRLAQLHHEAGHVPAHARPEQIEAELRTRSEAHFADDAGERRAGDLFHHLLHAVQPFGGGVSPRLAAAQRTFGQAEALARAIHPDVDAWGIAKTTLGDIAKRDLGHHGWIKRLSQELPHLAQIAPRVPQLVYRFMHHQSGAAHGQPGSPGLTQAALLETLRREHRRTRALLIACALSGTLIGVAATLFGAWPA</sequence>
<keyword evidence="2" id="KW-0812">Transmembrane</keyword>
<dbReference type="PANTHER" id="PTHR10566:SF113">
    <property type="entry name" value="PROTEIN ACTIVITY OF BC1 COMPLEX KINASE 7, CHLOROPLASTIC"/>
    <property type="match status" value="1"/>
</dbReference>
<dbReference type="Pfam" id="PF03109">
    <property type="entry name" value="ABC1"/>
    <property type="match status" value="1"/>
</dbReference>
<dbReference type="InterPro" id="IPR050154">
    <property type="entry name" value="UbiB_kinase"/>
</dbReference>
<evidence type="ECO:0000313" key="5">
    <source>
        <dbReference type="Proteomes" id="UP000237381"/>
    </source>
</evidence>
<keyword evidence="2" id="KW-1133">Transmembrane helix</keyword>